<protein>
    <submittedName>
        <fullName evidence="2">Uncharacterized protein</fullName>
    </submittedName>
</protein>
<reference evidence="2 3" key="1">
    <citation type="submission" date="2023-07" db="EMBL/GenBank/DDBJ databases">
        <title>Sorghum-associated microbial communities from plants grown in Nebraska, USA.</title>
        <authorList>
            <person name="Schachtman D."/>
        </authorList>
    </citation>
    <scope>NUCLEOTIDE SEQUENCE [LARGE SCALE GENOMIC DNA]</scope>
    <source>
        <strain evidence="2 3">3199</strain>
    </source>
</reference>
<evidence type="ECO:0000256" key="1">
    <source>
        <dbReference type="SAM" id="Phobius"/>
    </source>
</evidence>
<comment type="caution">
    <text evidence="2">The sequence shown here is derived from an EMBL/GenBank/DDBJ whole genome shotgun (WGS) entry which is preliminary data.</text>
</comment>
<proteinExistence type="predicted"/>
<evidence type="ECO:0000313" key="3">
    <source>
        <dbReference type="Proteomes" id="UP001250791"/>
    </source>
</evidence>
<keyword evidence="3" id="KW-1185">Reference proteome</keyword>
<keyword evidence="1" id="KW-1133">Transmembrane helix</keyword>
<accession>A0ABU1SM05</accession>
<organism evidence="2 3">
    <name type="scientific">Rhizobium miluonense</name>
    <dbReference type="NCBI Taxonomy" id="411945"/>
    <lineage>
        <taxon>Bacteria</taxon>
        <taxon>Pseudomonadati</taxon>
        <taxon>Pseudomonadota</taxon>
        <taxon>Alphaproteobacteria</taxon>
        <taxon>Hyphomicrobiales</taxon>
        <taxon>Rhizobiaceae</taxon>
        <taxon>Rhizobium/Agrobacterium group</taxon>
        <taxon>Rhizobium</taxon>
    </lineage>
</organism>
<feature type="transmembrane region" description="Helical" evidence="1">
    <location>
        <begin position="6"/>
        <end position="33"/>
    </location>
</feature>
<evidence type="ECO:0000313" key="2">
    <source>
        <dbReference type="EMBL" id="MDR6900000.1"/>
    </source>
</evidence>
<dbReference type="Proteomes" id="UP001250791">
    <property type="component" value="Unassembled WGS sequence"/>
</dbReference>
<keyword evidence="1" id="KW-0812">Transmembrane</keyword>
<sequence>MTPDAAVWWIQIIFRCVWAFTIIAAAVGFGAAYGRHKHGLVAAIALGFVGLVAGTPFAWSPRAAIEALATMLIM</sequence>
<dbReference type="EMBL" id="JAVDUP010000002">
    <property type="protein sequence ID" value="MDR6900000.1"/>
    <property type="molecule type" value="Genomic_DNA"/>
</dbReference>
<feature type="transmembrane region" description="Helical" evidence="1">
    <location>
        <begin position="40"/>
        <end position="59"/>
    </location>
</feature>
<gene>
    <name evidence="2" type="ORF">J2W52_001615</name>
</gene>
<keyword evidence="1" id="KW-0472">Membrane</keyword>
<name>A0ABU1SM05_9HYPH</name>